<dbReference type="Pfam" id="PF12505">
    <property type="entry name" value="DUF3712"/>
    <property type="match status" value="2"/>
</dbReference>
<protein>
    <submittedName>
        <fullName evidence="3">Uncharacterized protein</fullName>
    </submittedName>
</protein>
<keyword evidence="4" id="KW-1185">Reference proteome</keyword>
<keyword evidence="2" id="KW-0472">Membrane</keyword>
<dbReference type="PANTHER" id="PTHR35895:SF1">
    <property type="entry name" value="LIPID-BINDING SERUM GLYCOPROTEIN C-TERMINAL DOMAIN-CONTAINING PROTEIN"/>
    <property type="match status" value="1"/>
</dbReference>
<dbReference type="Proteomes" id="UP000319731">
    <property type="component" value="Unassembled WGS sequence"/>
</dbReference>
<comment type="caution">
    <text evidence="3">The sequence shown here is derived from an EMBL/GenBank/DDBJ whole genome shotgun (WGS) entry which is preliminary data.</text>
</comment>
<feature type="region of interest" description="Disordered" evidence="1">
    <location>
        <begin position="81"/>
        <end position="104"/>
    </location>
</feature>
<dbReference type="AlphaFoldDB" id="A0A507C5T3"/>
<keyword evidence="2" id="KW-1133">Transmembrane helix</keyword>
<feature type="compositionally biased region" description="Polar residues" evidence="1">
    <location>
        <begin position="81"/>
        <end position="94"/>
    </location>
</feature>
<keyword evidence="2" id="KW-0812">Transmembrane</keyword>
<name>A0A507C5T3_9FUNG</name>
<proteinExistence type="predicted"/>
<dbReference type="GeneID" id="42003917"/>
<feature type="region of interest" description="Disordered" evidence="1">
    <location>
        <begin position="1"/>
        <end position="44"/>
    </location>
</feature>
<dbReference type="InterPro" id="IPR046368">
    <property type="entry name" value="Tag1"/>
</dbReference>
<evidence type="ECO:0000313" key="4">
    <source>
        <dbReference type="Proteomes" id="UP000319731"/>
    </source>
</evidence>
<dbReference type="EMBL" id="QEAO01000012">
    <property type="protein sequence ID" value="TPX34718.1"/>
    <property type="molecule type" value="Genomic_DNA"/>
</dbReference>
<evidence type="ECO:0000256" key="1">
    <source>
        <dbReference type="SAM" id="MobiDB-lite"/>
    </source>
</evidence>
<reference evidence="3 4" key="1">
    <citation type="journal article" date="2019" name="Sci. Rep.">
        <title>Comparative genomics of chytrid fungi reveal insights into the obligate biotrophic and pathogenic lifestyle of Synchytrium endobioticum.</title>
        <authorList>
            <person name="van de Vossenberg B.T.L.H."/>
            <person name="Warris S."/>
            <person name="Nguyen H.D.T."/>
            <person name="van Gent-Pelzer M.P.E."/>
            <person name="Joly D.L."/>
            <person name="van de Geest H.C."/>
            <person name="Bonants P.J.M."/>
            <person name="Smith D.S."/>
            <person name="Levesque C.A."/>
            <person name="van der Lee T.A.J."/>
        </authorList>
    </citation>
    <scope>NUCLEOTIDE SEQUENCE [LARGE SCALE GENOMIC DNA]</scope>
    <source>
        <strain evidence="3 4">JEL517</strain>
    </source>
</reference>
<organism evidence="3 4">
    <name type="scientific">Synchytrium microbalum</name>
    <dbReference type="NCBI Taxonomy" id="1806994"/>
    <lineage>
        <taxon>Eukaryota</taxon>
        <taxon>Fungi</taxon>
        <taxon>Fungi incertae sedis</taxon>
        <taxon>Chytridiomycota</taxon>
        <taxon>Chytridiomycota incertae sedis</taxon>
        <taxon>Chytridiomycetes</taxon>
        <taxon>Synchytriales</taxon>
        <taxon>Synchytriaceae</taxon>
        <taxon>Synchytrium</taxon>
    </lineage>
</organism>
<dbReference type="RefSeq" id="XP_031025396.1">
    <property type="nucleotide sequence ID" value="XM_031168620.1"/>
</dbReference>
<accession>A0A507C5T3</accession>
<feature type="transmembrane region" description="Helical" evidence="2">
    <location>
        <begin position="116"/>
        <end position="142"/>
    </location>
</feature>
<dbReference type="STRING" id="1806994.A0A507C5T3"/>
<dbReference type="OrthoDB" id="10039566at2759"/>
<dbReference type="InterPro" id="IPR022185">
    <property type="entry name" value="DUF3712"/>
</dbReference>
<evidence type="ECO:0000313" key="3">
    <source>
        <dbReference type="EMBL" id="TPX34718.1"/>
    </source>
</evidence>
<dbReference type="SUPFAM" id="SSF117070">
    <property type="entry name" value="LEA14-like"/>
    <property type="match status" value="1"/>
</dbReference>
<dbReference type="GO" id="GO:0000329">
    <property type="term" value="C:fungal-type vacuole membrane"/>
    <property type="evidence" value="ECO:0007669"/>
    <property type="project" value="InterPro"/>
</dbReference>
<gene>
    <name evidence="3" type="ORF">SmJEL517_g02692</name>
</gene>
<dbReference type="PANTHER" id="PTHR35895">
    <property type="entry name" value="CHROMOSOME 16, WHOLE GENOME SHOTGUN SEQUENCE"/>
    <property type="match status" value="1"/>
</dbReference>
<evidence type="ECO:0000256" key="2">
    <source>
        <dbReference type="SAM" id="Phobius"/>
    </source>
</evidence>
<sequence length="826" mass="85247">MSSWMNMQRPAPPRHVAAPPSYMANAPAPLEHDLGETSLPGTTAPNTMIGTGFGEPAYASVPATETEPQQMSDVQRWTVSPQGTLVSPDNNYQYNWDKPADEKAEPSAPWYRRRKWITCFIITAVLILLLIILLPIVFLVIIPKAIQGTLDSAVLTFTSASITQPTATTFRLDSVLGITNAGTTDATLTYNGPIVVSYNGYQIFNLTVNPVNIRGGGANITIGQTVTIYNTTQLAAFNRDLLNMNVVNLQFTDSLSIAAAGQSFNNLALDKTVPVNGLGGLQNVTLNNFNIGAPTTVNGSIPITSSLTLSNPSNFNVQVGDILFALALSDNTTIGTVTTKNVSLQQGNNSLSAVGQINAGANNVTPLANLQSLFQAFVNGQGLTGVATDVTSGAPQWLKSAIVGLKLNLMAPGGSDSLIQSVEFGGGGLGLSFNAAAPYAPQLTVGGIVAGLSPDFKFNVNFTAIEQNLTLAYQGVNMAVINSTRTPASGSGTGGQLTTSIASALQVISGQEKTFQNFLSAVFNGAASDMVPVNIKGLANVYASTPAGIVSVPGVPITTTWSMGGFGSLNDVTVTTPPTITSADAATGVLLNVPILLNNPSTVSFSAGAISLNLVSGGQVIGSLTIPGSTVIKPGANNIVTVANYHPLTDAAKAAGVNFLGSFISNTASSVTAQGFANSTNVASLVPVFSGVSFSSSLPAQTGELLANSQVNVVSIFPPALSITLYANNYYPIPVTITHLVSVITQGSTTLATIDSAMTWTIPANARNAASPAFPLNATADGVFAFITSGGTVSAVASNKVTMTLNTYPAGTIPFTQSVSSSFTLR</sequence>